<dbReference type="InterPro" id="IPR045892">
    <property type="entry name" value="CrtISO-like"/>
</dbReference>
<sequence>MLNSSFLSLSEHTFSHTPHHFPTRSASQNPNLHPKFQSLAFGNRGGSEFPSGSCSNTPRRKGVLVVRSKSTLGVEEVVVKGGGVKGKGEEFDAIVIGSGIGGLVAGTQLAVKGARVLVLEKYVIPGGSSGFYQRDGYTFDVGSSVMFGFSDKGNLNLITQALEAVGCRMQVVPDPTTVHFHLPNNLSVRVHKEYDKFIEELTSYFPHEKEGILKFYGECWKIFNALNSLELKSLEEPLYLFGQFFRRPLECLTLAYYLPQNAGAIARKYIQDPQLLSFIDAEVVDAERQEGSALVAKYAQQWACTDVFVQGTLVNIVAEANSEGGLVDAMKHIEIEHELHVLERRHMWACAEELWVATLAQRSLVDGDSSHSRSSKKGMGSGGQTVDTGVAGTVPPKKKRGVWRHLQQQLLEQSSVEVIGGRTTSREVH</sequence>
<dbReference type="GO" id="GO:0016116">
    <property type="term" value="P:carotenoid metabolic process"/>
    <property type="evidence" value="ECO:0007669"/>
    <property type="project" value="InterPro"/>
</dbReference>
<protein>
    <submittedName>
        <fullName evidence="2">Prolycopene isomerase 1, chloroplastic</fullName>
    </submittedName>
</protein>
<feature type="region of interest" description="Disordered" evidence="1">
    <location>
        <begin position="17"/>
        <end position="37"/>
    </location>
</feature>
<feature type="region of interest" description="Disordered" evidence="1">
    <location>
        <begin position="367"/>
        <end position="400"/>
    </location>
</feature>
<evidence type="ECO:0000313" key="2">
    <source>
        <dbReference type="EMBL" id="RZC25667.1"/>
    </source>
</evidence>
<name>A0A445LS26_GLYSO</name>
<dbReference type="Proteomes" id="UP000289340">
    <property type="component" value="Chromosome 2"/>
</dbReference>
<organism evidence="2 3">
    <name type="scientific">Glycine soja</name>
    <name type="common">Wild soybean</name>
    <dbReference type="NCBI Taxonomy" id="3848"/>
    <lineage>
        <taxon>Eukaryota</taxon>
        <taxon>Viridiplantae</taxon>
        <taxon>Streptophyta</taxon>
        <taxon>Embryophyta</taxon>
        <taxon>Tracheophyta</taxon>
        <taxon>Spermatophyta</taxon>
        <taxon>Magnoliopsida</taxon>
        <taxon>eudicotyledons</taxon>
        <taxon>Gunneridae</taxon>
        <taxon>Pentapetalae</taxon>
        <taxon>rosids</taxon>
        <taxon>fabids</taxon>
        <taxon>Fabales</taxon>
        <taxon>Fabaceae</taxon>
        <taxon>Papilionoideae</taxon>
        <taxon>50 kb inversion clade</taxon>
        <taxon>NPAAA clade</taxon>
        <taxon>indigoferoid/millettioid clade</taxon>
        <taxon>Phaseoleae</taxon>
        <taxon>Glycine</taxon>
        <taxon>Glycine subgen. Soja</taxon>
    </lineage>
</organism>
<accession>A0A445LS26</accession>
<gene>
    <name evidence="2" type="ORF">D0Y65_004390</name>
</gene>
<dbReference type="PANTHER" id="PTHR46313">
    <property type="match status" value="1"/>
</dbReference>
<dbReference type="PANTHER" id="PTHR46313:SF3">
    <property type="entry name" value="PROLYCOPENE ISOMERASE, CHLOROPLASTIC"/>
    <property type="match status" value="1"/>
</dbReference>
<dbReference type="InterPro" id="IPR036188">
    <property type="entry name" value="FAD/NAD-bd_sf"/>
</dbReference>
<keyword evidence="2" id="KW-0413">Isomerase</keyword>
<dbReference type="Gene3D" id="3.50.50.60">
    <property type="entry name" value="FAD/NAD(P)-binding domain"/>
    <property type="match status" value="1"/>
</dbReference>
<dbReference type="Pfam" id="PF13450">
    <property type="entry name" value="NAD_binding_8"/>
    <property type="match status" value="1"/>
</dbReference>
<dbReference type="EMBL" id="QZWG01000002">
    <property type="protein sequence ID" value="RZC25667.1"/>
    <property type="molecule type" value="Genomic_DNA"/>
</dbReference>
<comment type="caution">
    <text evidence="2">The sequence shown here is derived from an EMBL/GenBank/DDBJ whole genome shotgun (WGS) entry which is preliminary data.</text>
</comment>
<dbReference type="SUPFAM" id="SSF51905">
    <property type="entry name" value="FAD/NAD(P)-binding domain"/>
    <property type="match status" value="1"/>
</dbReference>
<dbReference type="GO" id="GO:0016853">
    <property type="term" value="F:isomerase activity"/>
    <property type="evidence" value="ECO:0007669"/>
    <property type="project" value="UniProtKB-KW"/>
</dbReference>
<proteinExistence type="predicted"/>
<dbReference type="AlphaFoldDB" id="A0A445LS26"/>
<reference evidence="2 3" key="1">
    <citation type="submission" date="2018-09" db="EMBL/GenBank/DDBJ databases">
        <title>A high-quality reference genome of wild soybean provides a powerful tool to mine soybean genomes.</title>
        <authorList>
            <person name="Xie M."/>
            <person name="Chung C.Y.L."/>
            <person name="Li M.-W."/>
            <person name="Wong F.-L."/>
            <person name="Chan T.-F."/>
            <person name="Lam H.-M."/>
        </authorList>
    </citation>
    <scope>NUCLEOTIDE SEQUENCE [LARGE SCALE GENOMIC DNA]</scope>
    <source>
        <strain evidence="3">cv. W05</strain>
        <tissue evidence="2">Hypocotyl of etiolated seedlings</tissue>
    </source>
</reference>
<evidence type="ECO:0000313" key="3">
    <source>
        <dbReference type="Proteomes" id="UP000289340"/>
    </source>
</evidence>
<keyword evidence="3" id="KW-1185">Reference proteome</keyword>
<evidence type="ECO:0000256" key="1">
    <source>
        <dbReference type="SAM" id="MobiDB-lite"/>
    </source>
</evidence>